<evidence type="ECO:0000313" key="1">
    <source>
        <dbReference type="EMBL" id="PNY29608.1"/>
    </source>
</evidence>
<dbReference type="STRING" id="45235.A0A2K3QQ05"/>
<evidence type="ECO:0000313" key="2">
    <source>
        <dbReference type="Proteomes" id="UP000236621"/>
    </source>
</evidence>
<dbReference type="AlphaFoldDB" id="A0A2K3QQ05"/>
<proteinExistence type="predicted"/>
<name>A0A2K3QQ05_9HYPO</name>
<reference evidence="1 2" key="1">
    <citation type="submission" date="2017-08" db="EMBL/GenBank/DDBJ databases">
        <title>Harnessing the power of phylogenomics to disentangle the directionality and signatures of interkingdom host jumping in the parasitic fungal genus Tolypocladium.</title>
        <authorList>
            <person name="Quandt C.A."/>
            <person name="Patterson W."/>
            <person name="Spatafora J.W."/>
        </authorList>
    </citation>
    <scope>NUCLEOTIDE SEQUENCE [LARGE SCALE GENOMIC DNA]</scope>
    <source>
        <strain evidence="1 2">CBS 113982</strain>
    </source>
</reference>
<dbReference type="EMBL" id="NRSZ01000085">
    <property type="protein sequence ID" value="PNY29608.1"/>
    <property type="molecule type" value="Genomic_DNA"/>
</dbReference>
<accession>A0A2K3QQ05</accession>
<protein>
    <submittedName>
        <fullName evidence="1">Uncharacterized protein</fullName>
    </submittedName>
</protein>
<comment type="caution">
    <text evidence="1">The sequence shown here is derived from an EMBL/GenBank/DDBJ whole genome shotgun (WGS) entry which is preliminary data.</text>
</comment>
<organism evidence="1 2">
    <name type="scientific">Tolypocladium capitatum</name>
    <dbReference type="NCBI Taxonomy" id="45235"/>
    <lineage>
        <taxon>Eukaryota</taxon>
        <taxon>Fungi</taxon>
        <taxon>Dikarya</taxon>
        <taxon>Ascomycota</taxon>
        <taxon>Pezizomycotina</taxon>
        <taxon>Sordariomycetes</taxon>
        <taxon>Hypocreomycetidae</taxon>
        <taxon>Hypocreales</taxon>
        <taxon>Ophiocordycipitaceae</taxon>
        <taxon>Tolypocladium</taxon>
    </lineage>
</organism>
<dbReference type="OrthoDB" id="4822096at2759"/>
<keyword evidence="2" id="KW-1185">Reference proteome</keyword>
<sequence>MQQHCRDVPIANLLGFGFTDGRHFAQVCWRPFYIRWGRAIWQKLRALLQLPVPSQYIRTPSNYFLRTGYVILDYIEPTTGQMLSATWKSHSNDTERRRNLFRGLSRLVLSVSRIPLPRIGSWCCHEDGSITLSNRPLTCGVIILENDGAPRVMEEKKTYSCVMYPTY</sequence>
<gene>
    <name evidence="1" type="ORF">TCAP_00474</name>
</gene>
<dbReference type="Proteomes" id="UP000236621">
    <property type="component" value="Unassembled WGS sequence"/>
</dbReference>